<dbReference type="AlphaFoldDB" id="A0A7W3T5B4"/>
<sequence>MRAHEERTDKAAGRQSARGAPLSSTRAERMLALQRAAGNAAVAQAIERERQEGDPGHDRDQEPAAQRALVDAAVSSPAQPLPSDLREKSERALNMDLGHVRVHTGPVAQRSAAAIGALAYTMGEHIVTTPQGMTDRVMGEEVGHVWQQAHGPVPGTDNGAGLKVSSPSDPAEKAAESFGRDMARASATSLPAPPVFAGHGGAAPGSPVQRASEQDGSAPGSPGQPGSAQDTSGRQDQDEALRNAKTPQEMVAALVASGHSQADAWELMQYMTEQQFRPAEGQQPFNMLDSIKNAGSQRLPPVRMKQAEAAGLLSKKWTIRHYTGKDPNTPPSFDEIASTYDNALAGRLGEHTNVADWRSLGNIKFTFYLVSIDGQVPHRNWLNDTHWYAEWDLDEIENCWVSPDLLETMNKSMDADEARQAMAKVKAFRGSGSALKKLLAVSVFGAGNEPAGALDTAIGGSFELKVPGGLPVKEWKRK</sequence>
<evidence type="ECO:0000259" key="2">
    <source>
        <dbReference type="Pfam" id="PF13699"/>
    </source>
</evidence>
<comment type="caution">
    <text evidence="3">The sequence shown here is derived from an EMBL/GenBank/DDBJ whole genome shotgun (WGS) entry which is preliminary data.</text>
</comment>
<reference evidence="4" key="1">
    <citation type="submission" date="2019-10" db="EMBL/GenBank/DDBJ databases">
        <title>Streptomyces sp. nov., a novel actinobacterium isolated from alkaline environment.</title>
        <authorList>
            <person name="Golinska P."/>
        </authorList>
    </citation>
    <scope>NUCLEOTIDE SEQUENCE [LARGE SCALE GENOMIC DNA]</scope>
    <source>
        <strain evidence="4">DSM 42108</strain>
    </source>
</reference>
<dbReference type="EMBL" id="VKHS01000453">
    <property type="protein sequence ID" value="MBB0231197.1"/>
    <property type="molecule type" value="Genomic_DNA"/>
</dbReference>
<feature type="compositionally biased region" description="Basic and acidic residues" evidence="1">
    <location>
        <begin position="170"/>
        <end position="183"/>
    </location>
</feature>
<feature type="compositionally biased region" description="Low complexity" evidence="1">
    <location>
        <begin position="31"/>
        <end position="45"/>
    </location>
</feature>
<evidence type="ECO:0000313" key="4">
    <source>
        <dbReference type="Proteomes" id="UP000530234"/>
    </source>
</evidence>
<feature type="region of interest" description="Disordered" evidence="1">
    <location>
        <begin position="148"/>
        <end position="241"/>
    </location>
</feature>
<name>A0A7W3T5B4_9ACTN</name>
<feature type="domain" description="eCIS core" evidence="2">
    <location>
        <begin position="80"/>
        <end position="151"/>
    </location>
</feature>
<feature type="region of interest" description="Disordered" evidence="1">
    <location>
        <begin position="1"/>
        <end position="84"/>
    </location>
</feature>
<dbReference type="InterPro" id="IPR025295">
    <property type="entry name" value="eCIS_core_dom"/>
</dbReference>
<dbReference type="RefSeq" id="WP_182665339.1">
    <property type="nucleotide sequence ID" value="NZ_VKHS01000453.1"/>
</dbReference>
<accession>A0A7W3T5B4</accession>
<protein>
    <submittedName>
        <fullName evidence="3">DUF4157 domain-containing protein</fullName>
    </submittedName>
</protein>
<evidence type="ECO:0000256" key="1">
    <source>
        <dbReference type="SAM" id="MobiDB-lite"/>
    </source>
</evidence>
<proteinExistence type="predicted"/>
<dbReference type="Proteomes" id="UP000530234">
    <property type="component" value="Unassembled WGS sequence"/>
</dbReference>
<keyword evidence="4" id="KW-1185">Reference proteome</keyword>
<dbReference type="Pfam" id="PF13699">
    <property type="entry name" value="eCIS_core"/>
    <property type="match status" value="1"/>
</dbReference>
<organism evidence="3 4">
    <name type="scientific">Streptomyces calidiresistens</name>
    <dbReference type="NCBI Taxonomy" id="1485586"/>
    <lineage>
        <taxon>Bacteria</taxon>
        <taxon>Bacillati</taxon>
        <taxon>Actinomycetota</taxon>
        <taxon>Actinomycetes</taxon>
        <taxon>Kitasatosporales</taxon>
        <taxon>Streptomycetaceae</taxon>
        <taxon>Streptomyces</taxon>
    </lineage>
</organism>
<feature type="compositionally biased region" description="Basic and acidic residues" evidence="1">
    <location>
        <begin position="46"/>
        <end position="62"/>
    </location>
</feature>
<feature type="compositionally biased region" description="Low complexity" evidence="1">
    <location>
        <begin position="214"/>
        <end position="230"/>
    </location>
</feature>
<feature type="compositionally biased region" description="Basic and acidic residues" evidence="1">
    <location>
        <begin position="1"/>
        <end position="12"/>
    </location>
</feature>
<gene>
    <name evidence="3" type="ORF">FOE67_17190</name>
</gene>
<evidence type="ECO:0000313" key="3">
    <source>
        <dbReference type="EMBL" id="MBB0231197.1"/>
    </source>
</evidence>